<gene>
    <name evidence="1" type="ORF">PYV00_19600</name>
</gene>
<evidence type="ECO:0000313" key="2">
    <source>
        <dbReference type="Proteomes" id="UP001216253"/>
    </source>
</evidence>
<dbReference type="EMBL" id="JARESE010000068">
    <property type="protein sequence ID" value="MDE8653900.1"/>
    <property type="molecule type" value="Genomic_DNA"/>
</dbReference>
<name>A0ABT5WVH5_9SPHN</name>
<sequence length="453" mass="50605">MTDSSGIKKFLFLSDSDSEAAKSRLAVAGIPYIKKRLESGSANWVNIIDIIDEEPLVGILVKLSNTTMERMLHPEYSEVHDELLGRIRLIPHIIFVHSSFFGLAIEQSSGVEEDEDSWFGPNGYFYPLEEDQRKAVMELFERYELNVVPYRRNVELSLLAGEFVEGHHNNLIFRFYVPSGKIYAEQTIDVLSLFRDYLTRSLNMQVRQSTHATASGTVYEFFGDGSMSQDDVTASFSGFTRVMDLCVADPTAAERLLIEQGADAHSVGRLVTDYSKKLRRITSDIRQERERKILDIRHRLESELIEVASDAELATIRLLVEQVIPSREGVTEVMGLGTSRLGYAGADKMVVNIRPQFINQVTGVVAQEVYGNQNFGPEPIQLLELIRDSGLPNTVDLQSSVYEMEDGNSSPEKRLSAARRLQAFLAKVGAKAGDKLLDAGIASLQAYLQAKLG</sequence>
<accession>A0ABT5WVH5</accession>
<dbReference type="Proteomes" id="UP001216253">
    <property type="component" value="Unassembled WGS sequence"/>
</dbReference>
<protein>
    <submittedName>
        <fullName evidence="1">Uncharacterized protein</fullName>
    </submittedName>
</protein>
<comment type="caution">
    <text evidence="1">The sequence shown here is derived from an EMBL/GenBank/DDBJ whole genome shotgun (WGS) entry which is preliminary data.</text>
</comment>
<organism evidence="1 2">
    <name type="scientific">Novosphingobium album</name>
    <name type="common">ex Liu et al. 2023</name>
    <dbReference type="NCBI Taxonomy" id="3031130"/>
    <lineage>
        <taxon>Bacteria</taxon>
        <taxon>Pseudomonadati</taxon>
        <taxon>Pseudomonadota</taxon>
        <taxon>Alphaproteobacteria</taxon>
        <taxon>Sphingomonadales</taxon>
        <taxon>Sphingomonadaceae</taxon>
        <taxon>Novosphingobium</taxon>
    </lineage>
</organism>
<dbReference type="RefSeq" id="WP_275230021.1">
    <property type="nucleotide sequence ID" value="NZ_JARESE010000068.1"/>
</dbReference>
<reference evidence="1 2" key="1">
    <citation type="submission" date="2023-03" db="EMBL/GenBank/DDBJ databases">
        <title>NovoSphingobium album sp. nov. isolated from polycyclic aromatic hydrocarbons- and heavy-metal polluted soil.</title>
        <authorList>
            <person name="Liu Z."/>
            <person name="Wang K."/>
        </authorList>
    </citation>
    <scope>NUCLEOTIDE SEQUENCE [LARGE SCALE GENOMIC DNA]</scope>
    <source>
        <strain evidence="1 2">H3SJ31-1</strain>
    </source>
</reference>
<proteinExistence type="predicted"/>
<keyword evidence="2" id="KW-1185">Reference proteome</keyword>
<evidence type="ECO:0000313" key="1">
    <source>
        <dbReference type="EMBL" id="MDE8653900.1"/>
    </source>
</evidence>